<accession>A0AAV6TMT4</accession>
<name>A0AAV6TMT4_9ARAC</name>
<proteinExistence type="predicted"/>
<comment type="caution">
    <text evidence="1">The sequence shown here is derived from an EMBL/GenBank/DDBJ whole genome shotgun (WGS) entry which is preliminary data.</text>
</comment>
<gene>
    <name evidence="1" type="ORF">JTE90_019309</name>
</gene>
<protein>
    <submittedName>
        <fullName evidence="1">Uncharacterized protein</fullName>
    </submittedName>
</protein>
<organism evidence="1 2">
    <name type="scientific">Oedothorax gibbosus</name>
    <dbReference type="NCBI Taxonomy" id="931172"/>
    <lineage>
        <taxon>Eukaryota</taxon>
        <taxon>Metazoa</taxon>
        <taxon>Ecdysozoa</taxon>
        <taxon>Arthropoda</taxon>
        <taxon>Chelicerata</taxon>
        <taxon>Arachnida</taxon>
        <taxon>Araneae</taxon>
        <taxon>Araneomorphae</taxon>
        <taxon>Entelegynae</taxon>
        <taxon>Araneoidea</taxon>
        <taxon>Linyphiidae</taxon>
        <taxon>Erigoninae</taxon>
        <taxon>Oedothorax</taxon>
    </lineage>
</organism>
<dbReference type="EMBL" id="JAFNEN010001987">
    <property type="protein sequence ID" value="KAG8173194.1"/>
    <property type="molecule type" value="Genomic_DNA"/>
</dbReference>
<reference evidence="1 2" key="1">
    <citation type="journal article" date="2022" name="Nat. Ecol. Evol.">
        <title>A masculinizing supergene underlies an exaggerated male reproductive morph in a spider.</title>
        <authorList>
            <person name="Hendrickx F."/>
            <person name="De Corte Z."/>
            <person name="Sonet G."/>
            <person name="Van Belleghem S.M."/>
            <person name="Kostlbacher S."/>
            <person name="Vangestel C."/>
        </authorList>
    </citation>
    <scope>NUCLEOTIDE SEQUENCE [LARGE SCALE GENOMIC DNA]</scope>
    <source>
        <strain evidence="1">W744_W776</strain>
    </source>
</reference>
<dbReference type="AlphaFoldDB" id="A0AAV6TMT4"/>
<dbReference type="Proteomes" id="UP000827092">
    <property type="component" value="Unassembled WGS sequence"/>
</dbReference>
<evidence type="ECO:0000313" key="1">
    <source>
        <dbReference type="EMBL" id="KAG8173194.1"/>
    </source>
</evidence>
<keyword evidence="2" id="KW-1185">Reference proteome</keyword>
<sequence>MSRKPSSKQTIAIFANKYLRKRTIRSDVDILRRCCINFRQEFLDVTGVDPFQYITIPCACMAVFRTNHLLPDSIAVVPVQGYIRNINTSRASIEWLKYLEKTEDCYIHQYANGQGEVKVEGRFVDGATARKPRPSNSSWVASIMAVKPVIIQIQSTPFIINR</sequence>
<evidence type="ECO:0000313" key="2">
    <source>
        <dbReference type="Proteomes" id="UP000827092"/>
    </source>
</evidence>